<accession>A0A5B7HS05</accession>
<proteinExistence type="predicted"/>
<dbReference type="Proteomes" id="UP000324222">
    <property type="component" value="Unassembled WGS sequence"/>
</dbReference>
<sequence length="139" mass="15520">MRLTAQGKPDAVTILEVAALPTLPVYQEGEDIATYLARLEIVAELLQLEPSMYAVRLGCLLTGKAANLYVSLSPETTKDYEALKMSLLTGSKKTSDGYRLDFCNAKIRDGENYSQFSVHLTRLFLSWLRLSKFRKASIP</sequence>
<organism evidence="1 2">
    <name type="scientific">Portunus trituberculatus</name>
    <name type="common">Swimming crab</name>
    <name type="synonym">Neptunus trituberculatus</name>
    <dbReference type="NCBI Taxonomy" id="210409"/>
    <lineage>
        <taxon>Eukaryota</taxon>
        <taxon>Metazoa</taxon>
        <taxon>Ecdysozoa</taxon>
        <taxon>Arthropoda</taxon>
        <taxon>Crustacea</taxon>
        <taxon>Multicrustacea</taxon>
        <taxon>Malacostraca</taxon>
        <taxon>Eumalacostraca</taxon>
        <taxon>Eucarida</taxon>
        <taxon>Decapoda</taxon>
        <taxon>Pleocyemata</taxon>
        <taxon>Brachyura</taxon>
        <taxon>Eubrachyura</taxon>
        <taxon>Portunoidea</taxon>
        <taxon>Portunidae</taxon>
        <taxon>Portuninae</taxon>
        <taxon>Portunus</taxon>
    </lineage>
</organism>
<comment type="caution">
    <text evidence="1">The sequence shown here is derived from an EMBL/GenBank/DDBJ whole genome shotgun (WGS) entry which is preliminary data.</text>
</comment>
<dbReference type="EMBL" id="VSRR010032955">
    <property type="protein sequence ID" value="MPC71478.1"/>
    <property type="molecule type" value="Genomic_DNA"/>
</dbReference>
<dbReference type="OrthoDB" id="6380096at2759"/>
<evidence type="ECO:0000313" key="2">
    <source>
        <dbReference type="Proteomes" id="UP000324222"/>
    </source>
</evidence>
<gene>
    <name evidence="1" type="ORF">E2C01_065756</name>
</gene>
<name>A0A5B7HS05_PORTR</name>
<dbReference type="AlphaFoldDB" id="A0A5B7HS05"/>
<dbReference type="PANTHER" id="PTHR46888">
    <property type="entry name" value="ZINC KNUCKLE DOMAINCONTAINING PROTEIN-RELATED"/>
    <property type="match status" value="1"/>
</dbReference>
<reference evidence="1 2" key="1">
    <citation type="submission" date="2019-05" db="EMBL/GenBank/DDBJ databases">
        <title>Another draft genome of Portunus trituberculatus and its Hox gene families provides insights of decapod evolution.</title>
        <authorList>
            <person name="Jeong J.-H."/>
            <person name="Song I."/>
            <person name="Kim S."/>
            <person name="Choi T."/>
            <person name="Kim D."/>
            <person name="Ryu S."/>
            <person name="Kim W."/>
        </authorList>
    </citation>
    <scope>NUCLEOTIDE SEQUENCE [LARGE SCALE GENOMIC DNA]</scope>
    <source>
        <tissue evidence="1">Muscle</tissue>
    </source>
</reference>
<protein>
    <submittedName>
        <fullName evidence="1">Uncharacterized protein</fullName>
    </submittedName>
</protein>
<dbReference type="PANTHER" id="PTHR46888:SF1">
    <property type="entry name" value="RIBONUCLEASE H"/>
    <property type="match status" value="1"/>
</dbReference>
<evidence type="ECO:0000313" key="1">
    <source>
        <dbReference type="EMBL" id="MPC71478.1"/>
    </source>
</evidence>
<keyword evidence="2" id="KW-1185">Reference proteome</keyword>